<dbReference type="RefSeq" id="WP_130393629.1">
    <property type="nucleotide sequence ID" value="NZ_SGXM01000010.1"/>
</dbReference>
<reference evidence="3 4" key="1">
    <citation type="journal article" date="2015" name="Stand. Genomic Sci.">
        <title>Genomic Encyclopedia of Bacterial and Archaeal Type Strains, Phase III: the genomes of soil and plant-associated and newly described type strains.</title>
        <authorList>
            <person name="Whitman W.B."/>
            <person name="Woyke T."/>
            <person name="Klenk H.P."/>
            <person name="Zhou Y."/>
            <person name="Lilburn T.G."/>
            <person name="Beck B.J."/>
            <person name="De Vos P."/>
            <person name="Vandamme P."/>
            <person name="Eisen J.A."/>
            <person name="Garrity G."/>
            <person name="Hugenholtz P."/>
            <person name="Kyrpides N.C."/>
        </authorList>
    </citation>
    <scope>NUCLEOTIDE SEQUENCE [LARGE SCALE GENOMIC DNA]</scope>
    <source>
        <strain evidence="3 4">ASC-9842</strain>
    </source>
</reference>
<name>A0A4Q7RE89_9BURK</name>
<dbReference type="Pfam" id="PF06742">
    <property type="entry name" value="DUF1214"/>
    <property type="match status" value="1"/>
</dbReference>
<protein>
    <recommendedName>
        <fullName evidence="5">DUF1254 domain-containing protein</fullName>
    </recommendedName>
</protein>
<proteinExistence type="predicted"/>
<sequence>MNHPASTTELAFAAPVYTSPQEAFVAAAALPLVIYGYPLIETLRTCHLQTSVDAPTRYGRAPMNTLSASARQWTHEDRDIVTPANDLLYFCGWLNLADGPVTLRVPALPDASRYYVVELLDAHTNNFANLGQRNVPLAGKDVEIVGPGWRASSPDAVVAPTSLVWVLGRVLVAGAEDLASAYAFEQGFQVVQSAGPARPASVTQWQDTGDAAVDFFQNLFRALRDFPPAPEEQGVLTLLRKVGLRIEDEPDVASMRASVVAGLRSAYAQGMALIEAHTRSQGQKAWGYSLKLGIYADDWLLRACTAMKGLGALRADEAVYAMADFDAGGERLHGSRRYALRFAADMLPPAEAFWSVSLYGEDRYFTANEAGRYAVGDRTPGLRREADGALVIPISHERPAADANWLPAPDGRFYLILRLYHPTAGFMAGQYKIPAVERIG</sequence>
<dbReference type="Gene3D" id="2.60.40.1610">
    <property type="entry name" value="Domain of unknown function DUF1254"/>
    <property type="match status" value="1"/>
</dbReference>
<accession>A0A4Q7RE89</accession>
<evidence type="ECO:0008006" key="5">
    <source>
        <dbReference type="Google" id="ProtNLM"/>
    </source>
</evidence>
<dbReference type="Pfam" id="PF06863">
    <property type="entry name" value="DUF1254"/>
    <property type="match status" value="1"/>
</dbReference>
<gene>
    <name evidence="3" type="ORF">EV147_4745</name>
</gene>
<feature type="domain" description="DUF1254" evidence="2">
    <location>
        <begin position="63"/>
        <end position="190"/>
    </location>
</feature>
<evidence type="ECO:0000259" key="2">
    <source>
        <dbReference type="Pfam" id="PF06863"/>
    </source>
</evidence>
<evidence type="ECO:0000313" key="3">
    <source>
        <dbReference type="EMBL" id="RZT30897.1"/>
    </source>
</evidence>
<dbReference type="EMBL" id="SGXM01000010">
    <property type="protein sequence ID" value="RZT30897.1"/>
    <property type="molecule type" value="Genomic_DNA"/>
</dbReference>
<dbReference type="Gene3D" id="2.60.120.600">
    <property type="entry name" value="Domain of unknown function DUF1214, C-terminal domain"/>
    <property type="match status" value="1"/>
</dbReference>
<feature type="domain" description="DUF1214" evidence="1">
    <location>
        <begin position="317"/>
        <end position="423"/>
    </location>
</feature>
<evidence type="ECO:0000259" key="1">
    <source>
        <dbReference type="Pfam" id="PF06742"/>
    </source>
</evidence>
<organism evidence="3 4">
    <name type="scientific">Cupriavidus agavae</name>
    <dbReference type="NCBI Taxonomy" id="1001822"/>
    <lineage>
        <taxon>Bacteria</taxon>
        <taxon>Pseudomonadati</taxon>
        <taxon>Pseudomonadota</taxon>
        <taxon>Betaproteobacteria</taxon>
        <taxon>Burkholderiales</taxon>
        <taxon>Burkholderiaceae</taxon>
        <taxon>Cupriavidus</taxon>
    </lineage>
</organism>
<dbReference type="InterPro" id="IPR037050">
    <property type="entry name" value="DUF1254_sf"/>
</dbReference>
<evidence type="ECO:0000313" key="4">
    <source>
        <dbReference type="Proteomes" id="UP000291078"/>
    </source>
</evidence>
<dbReference type="InterPro" id="IPR037049">
    <property type="entry name" value="DUF1214_C_sf"/>
</dbReference>
<dbReference type="PANTHER" id="PTHR36509:SF2">
    <property type="entry name" value="BLL3101 PROTEIN"/>
    <property type="match status" value="1"/>
</dbReference>
<dbReference type="AlphaFoldDB" id="A0A4Q7RE89"/>
<dbReference type="OrthoDB" id="104565at2"/>
<comment type="caution">
    <text evidence="3">The sequence shown here is derived from an EMBL/GenBank/DDBJ whole genome shotgun (WGS) entry which is preliminary data.</text>
</comment>
<dbReference type="InterPro" id="IPR010621">
    <property type="entry name" value="DUF1214"/>
</dbReference>
<dbReference type="SUPFAM" id="SSF160935">
    <property type="entry name" value="VPA0735-like"/>
    <property type="match status" value="1"/>
</dbReference>
<dbReference type="PANTHER" id="PTHR36509">
    <property type="entry name" value="BLL3101 PROTEIN"/>
    <property type="match status" value="1"/>
</dbReference>
<dbReference type="InterPro" id="IPR010679">
    <property type="entry name" value="DUF1254"/>
</dbReference>
<dbReference type="Proteomes" id="UP000291078">
    <property type="component" value="Unassembled WGS sequence"/>
</dbReference>
<keyword evidence="4" id="KW-1185">Reference proteome</keyword>